<proteinExistence type="predicted"/>
<dbReference type="Proteomes" id="UP000285301">
    <property type="component" value="Unassembled WGS sequence"/>
</dbReference>
<sequence>MRLVSQSVKINSEQILRKRKIEIYIGPNVDLSKLDVISRFYSNIKIISFNSKAPSFQRVLSLLKRNLNQIDYLKLYNGSSENHILPILDLLSDLKCFYLDFHVYHDLRISDYGLSRLLSGLSNLKTVSFVNMKTSQFSKSLQSLISLQHLTDLTLERVAISKNEFRLLMDAKAQSLERFSVNCKQIWYDPSFFFQEIFNKCTKLKLLHFDFMFGSMENVKFVNISTLSELSLSVYKCSANQTSERLMNVRKLTLCLYRSTDAELARIISLFPEIKCLDLKWPVNFESNHLTTRTIERLRWLKKIKFIGF</sequence>
<gene>
    <name evidence="3" type="ORF">B4U79_19020</name>
    <name evidence="2" type="ORF">B4U79_19021</name>
    <name evidence="1" type="ORF">B4U79_19183</name>
</gene>
<reference evidence="1" key="2">
    <citation type="submission" date="2018-11" db="EMBL/GenBank/DDBJ databases">
        <title>Trombidioid mite genomics.</title>
        <authorList>
            <person name="Dong X."/>
        </authorList>
    </citation>
    <scope>NUCLEOTIDE SEQUENCE</scope>
    <source>
        <strain evidence="1">UoL-WK</strain>
    </source>
</reference>
<organism evidence="1 4">
    <name type="scientific">Dinothrombium tinctorium</name>
    <dbReference type="NCBI Taxonomy" id="1965070"/>
    <lineage>
        <taxon>Eukaryota</taxon>
        <taxon>Metazoa</taxon>
        <taxon>Ecdysozoa</taxon>
        <taxon>Arthropoda</taxon>
        <taxon>Chelicerata</taxon>
        <taxon>Arachnida</taxon>
        <taxon>Acari</taxon>
        <taxon>Acariformes</taxon>
        <taxon>Trombidiformes</taxon>
        <taxon>Prostigmata</taxon>
        <taxon>Anystina</taxon>
        <taxon>Parasitengona</taxon>
        <taxon>Trombidioidea</taxon>
        <taxon>Trombidiidae</taxon>
        <taxon>Dinothrombium</taxon>
    </lineage>
</organism>
<evidence type="ECO:0000313" key="2">
    <source>
        <dbReference type="EMBL" id="RWS09317.1"/>
    </source>
</evidence>
<dbReference type="EMBL" id="NCKU01002565">
    <property type="protein sequence ID" value="RWS09318.1"/>
    <property type="molecule type" value="Genomic_DNA"/>
</dbReference>
<dbReference type="Gene3D" id="3.80.10.10">
    <property type="entry name" value="Ribonuclease Inhibitor"/>
    <property type="match status" value="1"/>
</dbReference>
<accession>A0A3S3PZ13</accession>
<evidence type="ECO:0000313" key="1">
    <source>
        <dbReference type="EMBL" id="RWS00461.1"/>
    </source>
</evidence>
<evidence type="ECO:0000313" key="3">
    <source>
        <dbReference type="EMBL" id="RWS09318.1"/>
    </source>
</evidence>
<dbReference type="SUPFAM" id="SSF52047">
    <property type="entry name" value="RNI-like"/>
    <property type="match status" value="1"/>
</dbReference>
<protein>
    <submittedName>
        <fullName evidence="1">Uncharacterized protein</fullName>
    </submittedName>
</protein>
<keyword evidence="4" id="KW-1185">Reference proteome</keyword>
<dbReference type="EMBL" id="NCKU01002566">
    <property type="protein sequence ID" value="RWS09317.1"/>
    <property type="molecule type" value="Genomic_DNA"/>
</dbReference>
<dbReference type="AlphaFoldDB" id="A0A3S3PZ13"/>
<reference evidence="1 4" key="1">
    <citation type="journal article" date="2018" name="Gigascience">
        <title>Genomes of trombidid mites reveal novel predicted allergens and laterally-transferred genes associated with secondary metabolism.</title>
        <authorList>
            <person name="Dong X."/>
            <person name="Chaisiri K."/>
            <person name="Xia D."/>
            <person name="Armstrong S.D."/>
            <person name="Fang Y."/>
            <person name="Donnelly M.J."/>
            <person name="Kadowaki T."/>
            <person name="McGarry J.W."/>
            <person name="Darby A.C."/>
            <person name="Makepeace B.L."/>
        </authorList>
    </citation>
    <scope>NUCLEOTIDE SEQUENCE [LARGE SCALE GENOMIC DNA]</scope>
    <source>
        <strain evidence="1">UoL-WK</strain>
    </source>
</reference>
<name>A0A3S3PZ13_9ACAR</name>
<dbReference type="EMBL" id="NCKU01011380">
    <property type="protein sequence ID" value="RWS00461.1"/>
    <property type="molecule type" value="Genomic_DNA"/>
</dbReference>
<evidence type="ECO:0000313" key="4">
    <source>
        <dbReference type="Proteomes" id="UP000285301"/>
    </source>
</evidence>
<comment type="caution">
    <text evidence="1">The sequence shown here is derived from an EMBL/GenBank/DDBJ whole genome shotgun (WGS) entry which is preliminary data.</text>
</comment>
<dbReference type="InterPro" id="IPR032675">
    <property type="entry name" value="LRR_dom_sf"/>
</dbReference>